<dbReference type="GO" id="GO:0016208">
    <property type="term" value="F:AMP binding"/>
    <property type="evidence" value="ECO:0007669"/>
    <property type="project" value="TreeGrafter"/>
</dbReference>
<organism evidence="13 14">
    <name type="scientific">Puccinia graminis f. sp. tritici</name>
    <dbReference type="NCBI Taxonomy" id="56615"/>
    <lineage>
        <taxon>Eukaryota</taxon>
        <taxon>Fungi</taxon>
        <taxon>Dikarya</taxon>
        <taxon>Basidiomycota</taxon>
        <taxon>Pucciniomycotina</taxon>
        <taxon>Pucciniomycetes</taxon>
        <taxon>Pucciniales</taxon>
        <taxon>Pucciniaceae</taxon>
        <taxon>Puccinia</taxon>
    </lineage>
</organism>
<comment type="subunit">
    <text evidence="6">Homodimer.</text>
</comment>
<evidence type="ECO:0000256" key="7">
    <source>
        <dbReference type="ARBA" id="ARBA00011893"/>
    </source>
</evidence>
<evidence type="ECO:0000256" key="6">
    <source>
        <dbReference type="ARBA" id="ARBA00011738"/>
    </source>
</evidence>
<dbReference type="GO" id="GO:0044209">
    <property type="term" value="P:AMP salvage"/>
    <property type="evidence" value="ECO:0007669"/>
    <property type="project" value="UniProtKB-UniPathway"/>
</dbReference>
<dbReference type="InterPro" id="IPR029057">
    <property type="entry name" value="PRTase-like"/>
</dbReference>
<evidence type="ECO:0000256" key="5">
    <source>
        <dbReference type="ARBA" id="ARBA00008391"/>
    </source>
</evidence>
<keyword evidence="9 13" id="KW-0328">Glycosyltransferase</keyword>
<evidence type="ECO:0000256" key="3">
    <source>
        <dbReference type="ARBA" id="ARBA00004496"/>
    </source>
</evidence>
<comment type="caution">
    <text evidence="13">The sequence shown here is derived from an EMBL/GenBank/DDBJ whole genome shotgun (WGS) entry which is preliminary data.</text>
</comment>
<reference evidence="13 14" key="1">
    <citation type="submission" date="2019-05" db="EMBL/GenBank/DDBJ databases">
        <title>Emergence of the Ug99 lineage of the wheat stem rust pathogen through somatic hybridization.</title>
        <authorList>
            <person name="Li F."/>
            <person name="Upadhyaya N.M."/>
            <person name="Sperschneider J."/>
            <person name="Matny O."/>
            <person name="Nguyen-Phuc H."/>
            <person name="Mago R."/>
            <person name="Raley C."/>
            <person name="Miller M.E."/>
            <person name="Silverstein K.A.T."/>
            <person name="Henningsen E."/>
            <person name="Hirsch C.D."/>
            <person name="Visser B."/>
            <person name="Pretorius Z.A."/>
            <person name="Steffenson B.J."/>
            <person name="Schwessinger B."/>
            <person name="Dodds P.N."/>
            <person name="Figueroa M."/>
        </authorList>
    </citation>
    <scope>NUCLEOTIDE SEQUENCE [LARGE SCALE GENOMIC DNA]</scope>
    <source>
        <strain evidence="13">21-0</strain>
    </source>
</reference>
<dbReference type="PANTHER" id="PTHR32315">
    <property type="entry name" value="ADENINE PHOSPHORIBOSYLTRANSFERASE"/>
    <property type="match status" value="1"/>
</dbReference>
<comment type="subcellular location">
    <subcellularLocation>
        <location evidence="3">Cytoplasm</location>
    </subcellularLocation>
</comment>
<dbReference type="GO" id="GO:0006168">
    <property type="term" value="P:adenine salvage"/>
    <property type="evidence" value="ECO:0007669"/>
    <property type="project" value="InterPro"/>
</dbReference>
<evidence type="ECO:0000256" key="11">
    <source>
        <dbReference type="ARBA" id="ARBA00022726"/>
    </source>
</evidence>
<dbReference type="GO" id="GO:0005737">
    <property type="term" value="C:cytoplasm"/>
    <property type="evidence" value="ECO:0007669"/>
    <property type="project" value="UniProtKB-SubCell"/>
</dbReference>
<evidence type="ECO:0000313" key="13">
    <source>
        <dbReference type="EMBL" id="KAA1120206.1"/>
    </source>
</evidence>
<dbReference type="HAMAP" id="MF_00004">
    <property type="entry name" value="Aden_phosphoribosyltr"/>
    <property type="match status" value="1"/>
</dbReference>
<dbReference type="EMBL" id="VSWC01000001">
    <property type="protein sequence ID" value="KAA1120206.1"/>
    <property type="molecule type" value="Genomic_DNA"/>
</dbReference>
<evidence type="ECO:0000256" key="4">
    <source>
        <dbReference type="ARBA" id="ARBA00004659"/>
    </source>
</evidence>
<dbReference type="Gene3D" id="3.40.50.2020">
    <property type="match status" value="1"/>
</dbReference>
<dbReference type="EC" id="2.4.2.7" evidence="7"/>
<dbReference type="NCBIfam" id="NF002636">
    <property type="entry name" value="PRK02304.1-5"/>
    <property type="match status" value="1"/>
</dbReference>
<dbReference type="InterPro" id="IPR050054">
    <property type="entry name" value="UPRTase/APRTase"/>
</dbReference>
<keyword evidence="10 13" id="KW-0808">Transferase</keyword>
<sequence>MLLWICNGHIKVFVFLNLAGPHFRPNPSFFVDTSIPSLKSENIHKKMADVELLKSKLGRHPDFPKKGIDFLDFLPILRDPQTFETLIGHFCHHITTTILPKLEEQGKKLDVIVGLDARGFLLGPIIALRLGCAFVPVRKAGKLPGPVEKVEYTKEYGTDTAEIQSDAIKPNQTVIVIDDLIATGGTAKAAGDLVSKLNATVLEYLFVIEIDFLEGRKTLNAPTYSIIHH</sequence>
<keyword evidence="8" id="KW-0963">Cytoplasm</keyword>
<comment type="similarity">
    <text evidence="5">Belongs to the purine/pyrimidine phosphoribosyltransferase family.</text>
</comment>
<accession>A0A5B0R3T4</accession>
<dbReference type="SUPFAM" id="SSF53271">
    <property type="entry name" value="PRTase-like"/>
    <property type="match status" value="1"/>
</dbReference>
<evidence type="ECO:0000256" key="10">
    <source>
        <dbReference type="ARBA" id="ARBA00022679"/>
    </source>
</evidence>
<dbReference type="GO" id="GO:0002055">
    <property type="term" value="F:adenine binding"/>
    <property type="evidence" value="ECO:0007669"/>
    <property type="project" value="TreeGrafter"/>
</dbReference>
<dbReference type="AlphaFoldDB" id="A0A5B0R3T4"/>
<dbReference type="InterPro" id="IPR005764">
    <property type="entry name" value="Ade_phspho_trans"/>
</dbReference>
<dbReference type="FunFam" id="3.40.50.2020:FF:000004">
    <property type="entry name" value="Adenine phosphoribosyltransferase"/>
    <property type="match status" value="1"/>
</dbReference>
<evidence type="ECO:0000313" key="14">
    <source>
        <dbReference type="Proteomes" id="UP000324748"/>
    </source>
</evidence>
<dbReference type="GO" id="GO:0003999">
    <property type="term" value="F:adenine phosphoribosyltransferase activity"/>
    <property type="evidence" value="ECO:0007669"/>
    <property type="project" value="UniProtKB-EC"/>
</dbReference>
<dbReference type="PANTHER" id="PTHR32315:SF3">
    <property type="entry name" value="ADENINE PHOSPHORIBOSYLTRANSFERASE"/>
    <property type="match status" value="1"/>
</dbReference>
<protein>
    <recommendedName>
        <fullName evidence="7">adenine phosphoribosyltransferase</fullName>
        <ecNumber evidence="7">2.4.2.7</ecNumber>
    </recommendedName>
</protein>
<dbReference type="Pfam" id="PF00156">
    <property type="entry name" value="Pribosyltran"/>
    <property type="match status" value="1"/>
</dbReference>
<evidence type="ECO:0000256" key="1">
    <source>
        <dbReference type="ARBA" id="ARBA00000868"/>
    </source>
</evidence>
<comment type="catalytic activity">
    <reaction evidence="1">
        <text>AMP + diphosphate = 5-phospho-alpha-D-ribose 1-diphosphate + adenine</text>
        <dbReference type="Rhea" id="RHEA:16609"/>
        <dbReference type="ChEBI" id="CHEBI:16708"/>
        <dbReference type="ChEBI" id="CHEBI:33019"/>
        <dbReference type="ChEBI" id="CHEBI:58017"/>
        <dbReference type="ChEBI" id="CHEBI:456215"/>
        <dbReference type="EC" id="2.4.2.7"/>
    </reaction>
</comment>
<dbReference type="InterPro" id="IPR000836">
    <property type="entry name" value="PRTase_dom"/>
</dbReference>
<dbReference type="Proteomes" id="UP000324748">
    <property type="component" value="Unassembled WGS sequence"/>
</dbReference>
<evidence type="ECO:0000256" key="2">
    <source>
        <dbReference type="ARBA" id="ARBA00003968"/>
    </source>
</evidence>
<comment type="function">
    <text evidence="2">Catalyzes a salvage reaction resulting in the formation of AMP, that is energically less costly than de novo synthesis.</text>
</comment>
<proteinExistence type="inferred from homology"/>
<keyword evidence="14" id="KW-1185">Reference proteome</keyword>
<gene>
    <name evidence="13" type="primary">APT1_2</name>
    <name evidence="13" type="ORF">PGT21_037263</name>
</gene>
<keyword evidence="11" id="KW-0660">Purine salvage</keyword>
<comment type="pathway">
    <text evidence="4">Purine metabolism; AMP biosynthesis via salvage pathway; AMP from adenine: step 1/1.</text>
</comment>
<dbReference type="CDD" id="cd06223">
    <property type="entry name" value="PRTases_typeI"/>
    <property type="match status" value="1"/>
</dbReference>
<dbReference type="OrthoDB" id="363185at2759"/>
<feature type="domain" description="Phosphoribosyltransferase" evidence="12">
    <location>
        <begin position="101"/>
        <end position="203"/>
    </location>
</feature>
<evidence type="ECO:0000256" key="9">
    <source>
        <dbReference type="ARBA" id="ARBA00022676"/>
    </source>
</evidence>
<evidence type="ECO:0000259" key="12">
    <source>
        <dbReference type="Pfam" id="PF00156"/>
    </source>
</evidence>
<name>A0A5B0R3T4_PUCGR</name>
<evidence type="ECO:0000256" key="8">
    <source>
        <dbReference type="ARBA" id="ARBA00022490"/>
    </source>
</evidence>
<dbReference type="UniPathway" id="UPA00588">
    <property type="reaction ID" value="UER00646"/>
</dbReference>
<dbReference type="GO" id="GO:0006166">
    <property type="term" value="P:purine ribonucleoside salvage"/>
    <property type="evidence" value="ECO:0007669"/>
    <property type="project" value="UniProtKB-KW"/>
</dbReference>